<dbReference type="Proteomes" id="UP000077786">
    <property type="component" value="Unassembled WGS sequence"/>
</dbReference>
<comment type="caution">
    <text evidence="1">The sequence shown here is derived from an EMBL/GenBank/DDBJ whole genome shotgun (WGS) entry which is preliminary data.</text>
</comment>
<evidence type="ECO:0000313" key="2">
    <source>
        <dbReference type="Proteomes" id="UP000077786"/>
    </source>
</evidence>
<evidence type="ECO:0008006" key="3">
    <source>
        <dbReference type="Google" id="ProtNLM"/>
    </source>
</evidence>
<organism evidence="1 2">
    <name type="scientific">Gluconobacter cerinus</name>
    <dbReference type="NCBI Taxonomy" id="38307"/>
    <lineage>
        <taxon>Bacteria</taxon>
        <taxon>Pseudomonadati</taxon>
        <taxon>Pseudomonadota</taxon>
        <taxon>Alphaproteobacteria</taxon>
        <taxon>Acetobacterales</taxon>
        <taxon>Acetobacteraceae</taxon>
        <taxon>Gluconobacter</taxon>
    </lineage>
</organism>
<protein>
    <recommendedName>
        <fullName evidence="3">HNH endonuclease</fullName>
    </recommendedName>
</protein>
<proteinExistence type="predicted"/>
<name>A0A1B6VGK2_9PROT</name>
<dbReference type="AlphaFoldDB" id="A0A1B6VGK2"/>
<dbReference type="EMBL" id="LUTU01000017">
    <property type="protein sequence ID" value="OAJ66343.1"/>
    <property type="molecule type" value="Genomic_DNA"/>
</dbReference>
<accession>A0A1B6VGK2</accession>
<gene>
    <name evidence="1" type="ORF">A0123_03020</name>
</gene>
<reference evidence="1 2" key="1">
    <citation type="submission" date="2016-03" db="EMBL/GenBank/DDBJ databases">
        <title>Draft genome sequence of Gluconobacter cerinus strain CECT 9110.</title>
        <authorList>
            <person name="Sainz F."/>
            <person name="Mas A."/>
            <person name="Torija M.J."/>
        </authorList>
    </citation>
    <scope>NUCLEOTIDE SEQUENCE [LARGE SCALE GENOMIC DNA]</scope>
    <source>
        <strain evidence="1 2">CECT 9110</strain>
    </source>
</reference>
<sequence length="370" mass="42024">MRSLRHNLIMPITIDNSIYDKSGRLLFCSIEKFVSDICEGNHCFICGRHPEGVSFNKEHIIPNWMLRLANIHSGDIRLPNGRLHQYGRYTIPCCSECNTLLAEHFEKPISKALGQGFSGLRAFVEREGTERLFLWMALLFVKLHLKDKTLLENPDIRLGRSYISDRYDWSTFHHMHCLIRAHYTGAKIGKYVHGSILFLEVGNSSEDKSFDVSTITNAYTLFIRVKNIAIYTVFDDSGISLEAIEPVLSKITGVMNSAQARELAAELAAANIHLKTSPSFGTRMSNTDGDNLEIIAFHPEGEAEFFPKNNKLIGHIKRYMLENFCQTTMHHTREEALELLSSNKYSFLFNNEGKFVTGGCKENPQPARSE</sequence>
<evidence type="ECO:0000313" key="1">
    <source>
        <dbReference type="EMBL" id="OAJ66343.1"/>
    </source>
</evidence>
<dbReference type="PATRIC" id="fig|38307.3.peg.3163"/>